<evidence type="ECO:0000313" key="1">
    <source>
        <dbReference type="EMBL" id="OGD87728.1"/>
    </source>
</evidence>
<accession>A0A1F5G793</accession>
<dbReference type="AlphaFoldDB" id="A0A1F5G793"/>
<protein>
    <submittedName>
        <fullName evidence="1">Uncharacterized protein</fullName>
    </submittedName>
</protein>
<proteinExistence type="predicted"/>
<name>A0A1F5G793_9BACT</name>
<gene>
    <name evidence="1" type="ORF">A2870_04675</name>
</gene>
<comment type="caution">
    <text evidence="1">The sequence shown here is derived from an EMBL/GenBank/DDBJ whole genome shotgun (WGS) entry which is preliminary data.</text>
</comment>
<reference evidence="1 2" key="1">
    <citation type="journal article" date="2016" name="Nat. Commun.">
        <title>Thousands of microbial genomes shed light on interconnected biogeochemical processes in an aquifer system.</title>
        <authorList>
            <person name="Anantharaman K."/>
            <person name="Brown C.T."/>
            <person name="Hug L.A."/>
            <person name="Sharon I."/>
            <person name="Castelle C.J."/>
            <person name="Probst A.J."/>
            <person name="Thomas B.C."/>
            <person name="Singh A."/>
            <person name="Wilkins M.J."/>
            <person name="Karaoz U."/>
            <person name="Brodie E.L."/>
            <person name="Williams K.H."/>
            <person name="Hubbard S.S."/>
            <person name="Banfield J.F."/>
        </authorList>
    </citation>
    <scope>NUCLEOTIDE SEQUENCE [LARGE SCALE GENOMIC DNA]</scope>
</reference>
<sequence length="87" mass="9944">MFNHVINTGGLLIGHLHDHYGKDWVYFDMTKDSTGETHKFKDPKTSKIVTKKVVSTTEDGFKVGFELLLKDIINGKIEDKVYQMKGE</sequence>
<dbReference type="STRING" id="1797711.A2870_04675"/>
<organism evidence="1 2">
    <name type="scientific">Candidatus Curtissbacteria bacterium RIFCSPHIGHO2_01_FULL_41_11</name>
    <dbReference type="NCBI Taxonomy" id="1797711"/>
    <lineage>
        <taxon>Bacteria</taxon>
        <taxon>Candidatus Curtissiibacteriota</taxon>
    </lineage>
</organism>
<dbReference type="EMBL" id="MFAZ01000009">
    <property type="protein sequence ID" value="OGD87728.1"/>
    <property type="molecule type" value="Genomic_DNA"/>
</dbReference>
<dbReference type="Proteomes" id="UP000179102">
    <property type="component" value="Unassembled WGS sequence"/>
</dbReference>
<evidence type="ECO:0000313" key="2">
    <source>
        <dbReference type="Proteomes" id="UP000179102"/>
    </source>
</evidence>